<dbReference type="RefSeq" id="WP_117605220.1">
    <property type="nucleotide sequence ID" value="NZ_CATZTT010000003.1"/>
</dbReference>
<dbReference type="EMBL" id="QSVF01000026">
    <property type="protein sequence ID" value="RGO07826.1"/>
    <property type="molecule type" value="Genomic_DNA"/>
</dbReference>
<dbReference type="InterPro" id="IPR009229">
    <property type="entry name" value="AgrD"/>
</dbReference>
<evidence type="ECO:0000313" key="2">
    <source>
        <dbReference type="EMBL" id="RGO07826.1"/>
    </source>
</evidence>
<sequence length="43" mass="4714">MKKVLKLFSKLVLTASAGAVSGASRMGDYQPKESEVLKKLKKF</sequence>
<gene>
    <name evidence="2" type="ORF">DXB31_09435</name>
</gene>
<feature type="chain" id="PRO_5039342358" evidence="1">
    <location>
        <begin position="20"/>
        <end position="43"/>
    </location>
</feature>
<dbReference type="NCBIfam" id="TIGR04223">
    <property type="entry name" value="quorum_AgrD"/>
    <property type="match status" value="1"/>
</dbReference>
<feature type="signal peptide" evidence="1">
    <location>
        <begin position="1"/>
        <end position="19"/>
    </location>
</feature>
<proteinExistence type="predicted"/>
<comment type="caution">
    <text evidence="2">The sequence shown here is derived from an EMBL/GenBank/DDBJ whole genome shotgun (WGS) entry which is preliminary data.</text>
</comment>
<dbReference type="AlphaFoldDB" id="A0A3E5FNM6"/>
<evidence type="ECO:0000313" key="3">
    <source>
        <dbReference type="Proteomes" id="UP000261087"/>
    </source>
</evidence>
<keyword evidence="1" id="KW-0732">Signal</keyword>
<evidence type="ECO:0000256" key="1">
    <source>
        <dbReference type="SAM" id="SignalP"/>
    </source>
</evidence>
<organism evidence="2 3">
    <name type="scientific">Thomasclavelia spiroformis</name>
    <dbReference type="NCBI Taxonomy" id="29348"/>
    <lineage>
        <taxon>Bacteria</taxon>
        <taxon>Bacillati</taxon>
        <taxon>Bacillota</taxon>
        <taxon>Erysipelotrichia</taxon>
        <taxon>Erysipelotrichales</taxon>
        <taxon>Coprobacillaceae</taxon>
        <taxon>Thomasclavelia</taxon>
    </lineage>
</organism>
<name>A0A3E5FNM6_9FIRM</name>
<dbReference type="Proteomes" id="UP000261087">
    <property type="component" value="Unassembled WGS sequence"/>
</dbReference>
<reference evidence="2 3" key="1">
    <citation type="submission" date="2018-08" db="EMBL/GenBank/DDBJ databases">
        <title>A genome reference for cultivated species of the human gut microbiota.</title>
        <authorList>
            <person name="Zou Y."/>
            <person name="Xue W."/>
            <person name="Luo G."/>
        </authorList>
    </citation>
    <scope>NUCLEOTIDE SEQUENCE [LARGE SCALE GENOMIC DNA]</scope>
    <source>
        <strain evidence="2 3">OM02-6</strain>
    </source>
</reference>
<protein>
    <submittedName>
        <fullName evidence="2">Cyclic lactone autoinducer peptide</fullName>
    </submittedName>
</protein>
<accession>A0A3E5FNM6</accession>